<dbReference type="OrthoDB" id="341137at2"/>
<dbReference type="GO" id="GO:0008488">
    <property type="term" value="F:gamma-glutamyl carboxylase activity"/>
    <property type="evidence" value="ECO:0007669"/>
    <property type="project" value="InterPro"/>
</dbReference>
<feature type="transmembrane region" description="Helical" evidence="7">
    <location>
        <begin position="208"/>
        <end position="227"/>
    </location>
</feature>
<dbReference type="Pfam" id="PF22777">
    <property type="entry name" value="VKGC_lumenal_dom"/>
    <property type="match status" value="1"/>
</dbReference>
<dbReference type="InterPro" id="IPR011020">
    <property type="entry name" value="HTTM-like"/>
</dbReference>
<keyword evidence="3 7" id="KW-1133">Transmembrane helix</keyword>
<evidence type="ECO:0000256" key="1">
    <source>
        <dbReference type="ARBA" id="ARBA00004127"/>
    </source>
</evidence>
<dbReference type="Proteomes" id="UP000198517">
    <property type="component" value="Unassembled WGS sequence"/>
</dbReference>
<feature type="transmembrane region" description="Helical" evidence="7">
    <location>
        <begin position="234"/>
        <end position="267"/>
    </location>
</feature>
<protein>
    <submittedName>
        <fullName evidence="9">Vitamin K-dependent gamma-carboxylase</fullName>
    </submittedName>
</protein>
<evidence type="ECO:0000256" key="6">
    <source>
        <dbReference type="ARBA" id="ARBA00023239"/>
    </source>
</evidence>
<evidence type="ECO:0000313" key="10">
    <source>
        <dbReference type="Proteomes" id="UP000198517"/>
    </source>
</evidence>
<evidence type="ECO:0000259" key="8">
    <source>
        <dbReference type="SMART" id="SM00752"/>
    </source>
</evidence>
<organism evidence="9 10">
    <name type="scientific">Riemerella columbipharyngis</name>
    <dbReference type="NCBI Taxonomy" id="1071918"/>
    <lineage>
        <taxon>Bacteria</taxon>
        <taxon>Pseudomonadati</taxon>
        <taxon>Bacteroidota</taxon>
        <taxon>Flavobacteriia</taxon>
        <taxon>Flavobacteriales</taxon>
        <taxon>Weeksellaceae</taxon>
        <taxon>Riemerella</taxon>
    </lineage>
</organism>
<dbReference type="STRING" id="1071918.SAMN05421544_10175"/>
<evidence type="ECO:0000256" key="2">
    <source>
        <dbReference type="ARBA" id="ARBA00022692"/>
    </source>
</evidence>
<dbReference type="GO" id="GO:0012505">
    <property type="term" value="C:endomembrane system"/>
    <property type="evidence" value="ECO:0007669"/>
    <property type="project" value="UniProtKB-SubCell"/>
</dbReference>
<dbReference type="Pfam" id="PF05090">
    <property type="entry name" value="HTTM"/>
    <property type="match status" value="1"/>
</dbReference>
<dbReference type="GO" id="GO:0019842">
    <property type="term" value="F:vitamin binding"/>
    <property type="evidence" value="ECO:0007669"/>
    <property type="project" value="TreeGrafter"/>
</dbReference>
<gene>
    <name evidence="9" type="ORF">SAMN05421544_10175</name>
</gene>
<keyword evidence="2 7" id="KW-0812">Transmembrane</keyword>
<feature type="transmembrane region" description="Helical" evidence="7">
    <location>
        <begin position="116"/>
        <end position="137"/>
    </location>
</feature>
<keyword evidence="10" id="KW-1185">Reference proteome</keyword>
<feature type="transmembrane region" description="Helical" evidence="7">
    <location>
        <begin position="305"/>
        <end position="326"/>
    </location>
</feature>
<dbReference type="RefSeq" id="WP_092735529.1">
    <property type="nucleotide sequence ID" value="NZ_FNAS01000001.1"/>
</dbReference>
<feature type="domain" description="HTTM-like" evidence="8">
    <location>
        <begin position="12"/>
        <end position="271"/>
    </location>
</feature>
<dbReference type="PANTHER" id="PTHR12639:SF7">
    <property type="entry name" value="HTTM DOMAIN-CONTAINING PROTEIN"/>
    <property type="match status" value="1"/>
</dbReference>
<sequence length="457" mass="54496">MEIKTLKYQLLKQPISASVLSTYRLFFGVLMLISIGRFFYYDWIYKLYIQPKFFFSYYGFGWIKPLGEYTYGLFALAGLFAFLVMIGKWYRLAIVGFFLTFTYIELMDKTNYLNHYYFISILSFLMIFLPMNASYSLDAEKSVSVRKEFVPAWAVNCIKLLVGIVYLYAGLCKLNSDWLFQAMPLKIWLSSNFYIPVIGPWLDKTATAYIFAWAGALYDISIPFLLWNRKTRVLAFISVVVFHTLTWILFPIGIFPFVMMFGATIYFSEQWHQNFWRKLYKALKLDINKYKNNKTYQISHRCRRVVYPILILFFVIQIFFPWRYLLYPGELFWTEEGFRFSWRVMLMEKGGYAEFRVYNPEKKEYYIIENSDFLTPTQEKQMAFQPDFILQFAQYLKTYFEKEKGMKNVKVFATVYVALNGRKSQLYINPNIDLSNEKESFLHKKWILPFPGSIKGL</sequence>
<evidence type="ECO:0000256" key="3">
    <source>
        <dbReference type="ARBA" id="ARBA00022989"/>
    </source>
</evidence>
<comment type="subcellular location">
    <subcellularLocation>
        <location evidence="1">Endomembrane system</location>
        <topology evidence="1">Multi-pass membrane protein</topology>
    </subcellularLocation>
</comment>
<feature type="transmembrane region" description="Helical" evidence="7">
    <location>
        <begin position="71"/>
        <end position="104"/>
    </location>
</feature>
<dbReference type="AlphaFoldDB" id="A0A1G6Y941"/>
<dbReference type="EMBL" id="FNAS01000001">
    <property type="protein sequence ID" value="SDD86870.1"/>
    <property type="molecule type" value="Genomic_DNA"/>
</dbReference>
<feature type="transmembrane region" description="Helical" evidence="7">
    <location>
        <begin position="21"/>
        <end position="40"/>
    </location>
</feature>
<dbReference type="PANTHER" id="PTHR12639">
    <property type="entry name" value="VITAMIN K-DEPENDENT GAMMA-CARBOXYLASE"/>
    <property type="match status" value="1"/>
</dbReference>
<evidence type="ECO:0000313" key="9">
    <source>
        <dbReference type="EMBL" id="SDD86870.1"/>
    </source>
</evidence>
<evidence type="ECO:0000256" key="5">
    <source>
        <dbReference type="ARBA" id="ARBA00023157"/>
    </source>
</evidence>
<evidence type="ECO:0000256" key="7">
    <source>
        <dbReference type="SAM" id="Phobius"/>
    </source>
</evidence>
<name>A0A1G6Y941_9FLAO</name>
<dbReference type="InterPro" id="IPR053934">
    <property type="entry name" value="HTTM_dom"/>
</dbReference>
<feature type="transmembrane region" description="Helical" evidence="7">
    <location>
        <begin position="183"/>
        <end position="202"/>
    </location>
</feature>
<reference evidence="9 10" key="1">
    <citation type="submission" date="2016-10" db="EMBL/GenBank/DDBJ databases">
        <authorList>
            <person name="de Groot N.N."/>
        </authorList>
    </citation>
    <scope>NUCLEOTIDE SEQUENCE [LARGE SCALE GENOMIC DNA]</scope>
    <source>
        <strain evidence="9 10">DSM 24015</strain>
    </source>
</reference>
<keyword evidence="6" id="KW-0456">Lyase</keyword>
<dbReference type="InterPro" id="IPR007782">
    <property type="entry name" value="VKG_COase"/>
</dbReference>
<accession>A0A1G6Y941</accession>
<proteinExistence type="predicted"/>
<feature type="transmembrane region" description="Helical" evidence="7">
    <location>
        <begin position="149"/>
        <end position="171"/>
    </location>
</feature>
<dbReference type="SMART" id="SM00752">
    <property type="entry name" value="HTTM"/>
    <property type="match status" value="1"/>
</dbReference>
<keyword evidence="4 7" id="KW-0472">Membrane</keyword>
<dbReference type="InterPro" id="IPR053935">
    <property type="entry name" value="VKGC_lumenal_dom"/>
</dbReference>
<keyword evidence="5" id="KW-1015">Disulfide bond</keyword>
<evidence type="ECO:0000256" key="4">
    <source>
        <dbReference type="ARBA" id="ARBA00023136"/>
    </source>
</evidence>